<name>A0ACC0RSW6_POPTR</name>
<proteinExistence type="predicted"/>
<dbReference type="EMBL" id="CM009305">
    <property type="protein sequence ID" value="KAI9379905.1"/>
    <property type="molecule type" value="Genomic_DNA"/>
</dbReference>
<sequence length="274" mass="29883">MGNYNSTTGCGASAYSRLPSTHYSPDDDHSLRDPLLRNITQKVEEQHQQLLHHIYEATRVKETVKSATTSSSSFNPNPPPSKPMQEEQKPNGHHALEKEQKPNGHHALEKELHQELIRHGVAKPKALASCPSCYKQGEAIERLKEKNASLEKRVMELTATIEEMKRTSDSNIINNNNIKIPAAGSGSGSGSGSTPHQSNINTPIIPDDLVNLQTSPVPDSSTNEIEMKNDSMMSEQSSATQALQSEIIYGSLNDLTGCLVVLIFLVAVLIGVSL</sequence>
<accession>A0ACC0RSW6</accession>
<evidence type="ECO:0000313" key="1">
    <source>
        <dbReference type="EMBL" id="KAI9379905.1"/>
    </source>
</evidence>
<dbReference type="Proteomes" id="UP000006729">
    <property type="component" value="Chromosome 16"/>
</dbReference>
<comment type="caution">
    <text evidence="1">The sequence shown here is derived from an EMBL/GenBank/DDBJ whole genome shotgun (WGS) entry which is preliminary data.</text>
</comment>
<protein>
    <submittedName>
        <fullName evidence="1">Uncharacterized protein</fullName>
    </submittedName>
</protein>
<reference evidence="1 2" key="1">
    <citation type="journal article" date="2006" name="Science">
        <title>The genome of black cottonwood, Populus trichocarpa (Torr. &amp; Gray).</title>
        <authorList>
            <person name="Tuskan G.A."/>
            <person name="Difazio S."/>
            <person name="Jansson S."/>
            <person name="Bohlmann J."/>
            <person name="Grigoriev I."/>
            <person name="Hellsten U."/>
            <person name="Putnam N."/>
            <person name="Ralph S."/>
            <person name="Rombauts S."/>
            <person name="Salamov A."/>
            <person name="Schein J."/>
            <person name="Sterck L."/>
            <person name="Aerts A."/>
            <person name="Bhalerao R.R."/>
            <person name="Bhalerao R.P."/>
            <person name="Blaudez D."/>
            <person name="Boerjan W."/>
            <person name="Brun A."/>
            <person name="Brunner A."/>
            <person name="Busov V."/>
            <person name="Campbell M."/>
            <person name="Carlson J."/>
            <person name="Chalot M."/>
            <person name="Chapman J."/>
            <person name="Chen G.L."/>
            <person name="Cooper D."/>
            <person name="Coutinho P.M."/>
            <person name="Couturier J."/>
            <person name="Covert S."/>
            <person name="Cronk Q."/>
            <person name="Cunningham R."/>
            <person name="Davis J."/>
            <person name="Degroeve S."/>
            <person name="Dejardin A."/>
            <person name="Depamphilis C."/>
            <person name="Detter J."/>
            <person name="Dirks B."/>
            <person name="Dubchak I."/>
            <person name="Duplessis S."/>
            <person name="Ehlting J."/>
            <person name="Ellis B."/>
            <person name="Gendler K."/>
            <person name="Goodstein D."/>
            <person name="Gribskov M."/>
            <person name="Grimwood J."/>
            <person name="Groover A."/>
            <person name="Gunter L."/>
            <person name="Hamberger B."/>
            <person name="Heinze B."/>
            <person name="Helariutta Y."/>
            <person name="Henrissat B."/>
            <person name="Holligan D."/>
            <person name="Holt R."/>
            <person name="Huang W."/>
            <person name="Islam-Faridi N."/>
            <person name="Jones S."/>
            <person name="Jones-Rhoades M."/>
            <person name="Jorgensen R."/>
            <person name="Joshi C."/>
            <person name="Kangasjarvi J."/>
            <person name="Karlsson J."/>
            <person name="Kelleher C."/>
            <person name="Kirkpatrick R."/>
            <person name="Kirst M."/>
            <person name="Kohler A."/>
            <person name="Kalluri U."/>
            <person name="Larimer F."/>
            <person name="Leebens-Mack J."/>
            <person name="Leple J.C."/>
            <person name="Locascio P."/>
            <person name="Lou Y."/>
            <person name="Lucas S."/>
            <person name="Martin F."/>
            <person name="Montanini B."/>
            <person name="Napoli C."/>
            <person name="Nelson D.R."/>
            <person name="Nelson C."/>
            <person name="Nieminen K."/>
            <person name="Nilsson O."/>
            <person name="Pereda V."/>
            <person name="Peter G."/>
            <person name="Philippe R."/>
            <person name="Pilate G."/>
            <person name="Poliakov A."/>
            <person name="Razumovskaya J."/>
            <person name="Richardson P."/>
            <person name="Rinaldi C."/>
            <person name="Ritland K."/>
            <person name="Rouze P."/>
            <person name="Ryaboy D."/>
            <person name="Schmutz J."/>
            <person name="Schrader J."/>
            <person name="Segerman B."/>
            <person name="Shin H."/>
            <person name="Siddiqui A."/>
            <person name="Sterky F."/>
            <person name="Terry A."/>
            <person name="Tsai C.J."/>
            <person name="Uberbacher E."/>
            <person name="Unneberg P."/>
            <person name="Vahala J."/>
            <person name="Wall K."/>
            <person name="Wessler S."/>
            <person name="Yang G."/>
            <person name="Yin T."/>
            <person name="Douglas C."/>
            <person name="Marra M."/>
            <person name="Sandberg G."/>
            <person name="Van de Peer Y."/>
            <person name="Rokhsar D."/>
        </authorList>
    </citation>
    <scope>NUCLEOTIDE SEQUENCE [LARGE SCALE GENOMIC DNA]</scope>
    <source>
        <strain evidence="2">cv. Nisqually</strain>
    </source>
</reference>
<gene>
    <name evidence="1" type="ORF">POPTR_016G003033v4</name>
</gene>
<organism evidence="1 2">
    <name type="scientific">Populus trichocarpa</name>
    <name type="common">Western balsam poplar</name>
    <name type="synonym">Populus balsamifera subsp. trichocarpa</name>
    <dbReference type="NCBI Taxonomy" id="3694"/>
    <lineage>
        <taxon>Eukaryota</taxon>
        <taxon>Viridiplantae</taxon>
        <taxon>Streptophyta</taxon>
        <taxon>Embryophyta</taxon>
        <taxon>Tracheophyta</taxon>
        <taxon>Spermatophyta</taxon>
        <taxon>Magnoliopsida</taxon>
        <taxon>eudicotyledons</taxon>
        <taxon>Gunneridae</taxon>
        <taxon>Pentapetalae</taxon>
        <taxon>rosids</taxon>
        <taxon>fabids</taxon>
        <taxon>Malpighiales</taxon>
        <taxon>Salicaceae</taxon>
        <taxon>Saliceae</taxon>
        <taxon>Populus</taxon>
    </lineage>
</organism>
<keyword evidence="2" id="KW-1185">Reference proteome</keyword>
<evidence type="ECO:0000313" key="2">
    <source>
        <dbReference type="Proteomes" id="UP000006729"/>
    </source>
</evidence>